<dbReference type="Pfam" id="PF00012">
    <property type="entry name" value="HSP70"/>
    <property type="match status" value="1"/>
</dbReference>
<dbReference type="InterPro" id="IPR043129">
    <property type="entry name" value="ATPase_NBD"/>
</dbReference>
<evidence type="ECO:0000313" key="4">
    <source>
        <dbReference type="Proteomes" id="UP001212997"/>
    </source>
</evidence>
<dbReference type="PANTHER" id="PTHR19375">
    <property type="entry name" value="HEAT SHOCK PROTEIN 70KDA"/>
    <property type="match status" value="1"/>
</dbReference>
<keyword evidence="4" id="KW-1185">Reference proteome</keyword>
<dbReference type="Proteomes" id="UP001212997">
    <property type="component" value="Unassembled WGS sequence"/>
</dbReference>
<dbReference type="InterPro" id="IPR013126">
    <property type="entry name" value="Hsp_70_fam"/>
</dbReference>
<comment type="caution">
    <text evidence="3">The sequence shown here is derived from an EMBL/GenBank/DDBJ whole genome shotgun (WGS) entry which is preliminary data.</text>
</comment>
<evidence type="ECO:0000256" key="1">
    <source>
        <dbReference type="ARBA" id="ARBA00022741"/>
    </source>
</evidence>
<dbReference type="SUPFAM" id="SSF53067">
    <property type="entry name" value="Actin-like ATPase domain"/>
    <property type="match status" value="1"/>
</dbReference>
<dbReference type="GO" id="GO:0140662">
    <property type="term" value="F:ATP-dependent protein folding chaperone"/>
    <property type="evidence" value="ECO:0007669"/>
    <property type="project" value="InterPro"/>
</dbReference>
<dbReference type="GO" id="GO:0005524">
    <property type="term" value="F:ATP binding"/>
    <property type="evidence" value="ECO:0007669"/>
    <property type="project" value="UniProtKB-KW"/>
</dbReference>
<keyword evidence="1" id="KW-0547">Nucleotide-binding</keyword>
<organism evidence="3 4">
    <name type="scientific">Meripilus lineatus</name>
    <dbReference type="NCBI Taxonomy" id="2056292"/>
    <lineage>
        <taxon>Eukaryota</taxon>
        <taxon>Fungi</taxon>
        <taxon>Dikarya</taxon>
        <taxon>Basidiomycota</taxon>
        <taxon>Agaricomycotina</taxon>
        <taxon>Agaricomycetes</taxon>
        <taxon>Polyporales</taxon>
        <taxon>Meripilaceae</taxon>
        <taxon>Meripilus</taxon>
    </lineage>
</organism>
<reference evidence="3" key="1">
    <citation type="submission" date="2022-07" db="EMBL/GenBank/DDBJ databases">
        <title>Genome Sequence of Physisporinus lineatus.</title>
        <authorList>
            <person name="Buettner E."/>
        </authorList>
    </citation>
    <scope>NUCLEOTIDE SEQUENCE</scope>
    <source>
        <strain evidence="3">VT162</strain>
    </source>
</reference>
<accession>A0AAD5UQU5</accession>
<keyword evidence="2" id="KW-0067">ATP-binding</keyword>
<evidence type="ECO:0000313" key="3">
    <source>
        <dbReference type="EMBL" id="KAJ3472709.1"/>
    </source>
</evidence>
<proteinExistence type="predicted"/>
<gene>
    <name evidence="3" type="ORF">NLI96_g13279</name>
</gene>
<evidence type="ECO:0000256" key="2">
    <source>
        <dbReference type="ARBA" id="ARBA00022840"/>
    </source>
</evidence>
<dbReference type="EMBL" id="JANAWD010001813">
    <property type="protein sequence ID" value="KAJ3472709.1"/>
    <property type="molecule type" value="Genomic_DNA"/>
</dbReference>
<sequence>MRARKHSMEPLLVSIWEQRKLSIGSVCSTVLTCGVTRQVFMCSKGGRVEIIANDQGHRITPSWVSFTDEQRLVGDSAKNAFHASPENTVFDVKRLIGRKIDDPEIVKKSERHAIQVKHRGELRECHPEEISAVVLSKMKEDAEAYLGKASTHAVFTAPASLGDRQLRGTVAGLAVLHTTKEPTAAAIAYGLD</sequence>
<dbReference type="PRINTS" id="PR00301">
    <property type="entry name" value="HEATSHOCK70"/>
</dbReference>
<protein>
    <submittedName>
        <fullName evidence="3">Uncharacterized protein</fullName>
    </submittedName>
</protein>
<name>A0AAD5UQU5_9APHY</name>
<dbReference type="AlphaFoldDB" id="A0AAD5UQU5"/>
<dbReference type="Gene3D" id="3.30.420.40">
    <property type="match status" value="1"/>
</dbReference>